<gene>
    <name evidence="7" type="ORF">Z518_00662</name>
</gene>
<dbReference type="VEuPathDB" id="FungiDB:Z518_00662"/>
<name>A0A0D2G4H3_9EURO</name>
<organism evidence="7 8">
    <name type="scientific">Rhinocladiella mackenziei CBS 650.93</name>
    <dbReference type="NCBI Taxonomy" id="1442369"/>
    <lineage>
        <taxon>Eukaryota</taxon>
        <taxon>Fungi</taxon>
        <taxon>Dikarya</taxon>
        <taxon>Ascomycota</taxon>
        <taxon>Pezizomycotina</taxon>
        <taxon>Eurotiomycetes</taxon>
        <taxon>Chaetothyriomycetidae</taxon>
        <taxon>Chaetothyriales</taxon>
        <taxon>Herpotrichiellaceae</taxon>
        <taxon>Rhinocladiella</taxon>
    </lineage>
</organism>
<evidence type="ECO:0000256" key="3">
    <source>
        <dbReference type="ARBA" id="ARBA00022723"/>
    </source>
</evidence>
<comment type="similarity">
    <text evidence="2">Belongs to the cytochrome P450 family.</text>
</comment>
<dbReference type="PANTHER" id="PTHR46206:SF6">
    <property type="entry name" value="CYTOCHROME P450 MONOOXYGENASE AN1598-RELATED"/>
    <property type="match status" value="1"/>
</dbReference>
<sequence>MASQLIHNTGHVLLKLRGDMLRFSSQPQFIQQWPNSENDGQIVMSTFLKSPVCVIAILLTIFGLVKLWRSLFTPSLVLVPGVPVVGKPTDTSFEAAIREGDTKYPDEPYQIPLPVMPTVFFPNKCIPELFNNPAASFQAHTDEILLGEYTYQGEDNPELKGGIRLMSRNLDITIDSFVADVEFAFQQCFGDCSDWVTLDHLWPTTFRMAAILSSRPFLGSSLSHNKEWVESVLAFAMTLSNAVGTLRGLPKLFRFLFEERLPRIRAMVEARNRCEDMMMPLIEEHIERWRANGGPSVAPKDAKTHPDGGELLDFIIPHYSEPKAKKLARDEITVILESMLNLSSGLSHVLYTMAKYGHIYGEDLRQEYLEAIGEDGKLTTNAMFKMRKMDSFMKETQRINPPSLMAMQRKIVPPRGHQFSVGPPIPQGTLVAVSADRVNTDPNIYPEPFSFDAYRFLRMREQPGEEFKHQHVSTSQIELNFSYGGRACPGRIFFAAMEKVVLSHILMHYEVRVKPGYEHEDSRWIDGIRCTTNPNAIMQIRRKVAKA</sequence>
<dbReference type="EMBL" id="KN847475">
    <property type="protein sequence ID" value="KIX09582.1"/>
    <property type="molecule type" value="Genomic_DNA"/>
</dbReference>
<evidence type="ECO:0000313" key="8">
    <source>
        <dbReference type="Proteomes" id="UP000053617"/>
    </source>
</evidence>
<evidence type="ECO:0000256" key="2">
    <source>
        <dbReference type="ARBA" id="ARBA00010617"/>
    </source>
</evidence>
<dbReference type="HOGENOM" id="CLU_022195_0_3_1"/>
<protein>
    <recommendedName>
        <fullName evidence="9">Cytochrome P450</fullName>
    </recommendedName>
</protein>
<evidence type="ECO:0000313" key="7">
    <source>
        <dbReference type="EMBL" id="KIX09582.1"/>
    </source>
</evidence>
<accession>A0A0D2G4H3</accession>
<dbReference type="AlphaFoldDB" id="A0A0D2G4H3"/>
<dbReference type="Pfam" id="PF00067">
    <property type="entry name" value="p450"/>
    <property type="match status" value="1"/>
</dbReference>
<dbReference type="GeneID" id="25288733"/>
<evidence type="ECO:0000256" key="1">
    <source>
        <dbReference type="ARBA" id="ARBA00001971"/>
    </source>
</evidence>
<evidence type="ECO:0000256" key="4">
    <source>
        <dbReference type="ARBA" id="ARBA00023002"/>
    </source>
</evidence>
<keyword evidence="4" id="KW-0560">Oxidoreductase</keyword>
<dbReference type="OrthoDB" id="1844152at2759"/>
<keyword evidence="8" id="KW-1185">Reference proteome</keyword>
<dbReference type="STRING" id="1442369.A0A0D2G4H3"/>
<reference evidence="7 8" key="1">
    <citation type="submission" date="2015-01" db="EMBL/GenBank/DDBJ databases">
        <title>The Genome Sequence of Rhinocladiella mackenzie CBS 650.93.</title>
        <authorList>
            <consortium name="The Broad Institute Genomics Platform"/>
            <person name="Cuomo C."/>
            <person name="de Hoog S."/>
            <person name="Gorbushina A."/>
            <person name="Stielow B."/>
            <person name="Teixiera M."/>
            <person name="Abouelleil A."/>
            <person name="Chapman S.B."/>
            <person name="Priest M."/>
            <person name="Young S.K."/>
            <person name="Wortman J."/>
            <person name="Nusbaum C."/>
            <person name="Birren B."/>
        </authorList>
    </citation>
    <scope>NUCLEOTIDE SEQUENCE [LARGE SCALE GENOMIC DNA]</scope>
    <source>
        <strain evidence="7 8">CBS 650.93</strain>
    </source>
</reference>
<evidence type="ECO:0008006" key="9">
    <source>
        <dbReference type="Google" id="ProtNLM"/>
    </source>
</evidence>
<dbReference type="Proteomes" id="UP000053617">
    <property type="component" value="Unassembled WGS sequence"/>
</dbReference>
<dbReference type="GO" id="GO:0004497">
    <property type="term" value="F:monooxygenase activity"/>
    <property type="evidence" value="ECO:0007669"/>
    <property type="project" value="UniProtKB-KW"/>
</dbReference>
<dbReference type="PANTHER" id="PTHR46206">
    <property type="entry name" value="CYTOCHROME P450"/>
    <property type="match status" value="1"/>
</dbReference>
<evidence type="ECO:0000256" key="6">
    <source>
        <dbReference type="ARBA" id="ARBA00023033"/>
    </source>
</evidence>
<dbReference type="SUPFAM" id="SSF48264">
    <property type="entry name" value="Cytochrome P450"/>
    <property type="match status" value="1"/>
</dbReference>
<dbReference type="InterPro" id="IPR001128">
    <property type="entry name" value="Cyt_P450"/>
</dbReference>
<comment type="cofactor">
    <cofactor evidence="1">
        <name>heme</name>
        <dbReference type="ChEBI" id="CHEBI:30413"/>
    </cofactor>
</comment>
<proteinExistence type="inferred from homology"/>
<keyword evidence="6" id="KW-0503">Monooxygenase</keyword>
<dbReference type="Gene3D" id="1.10.630.10">
    <property type="entry name" value="Cytochrome P450"/>
    <property type="match status" value="1"/>
</dbReference>
<dbReference type="GO" id="GO:0005506">
    <property type="term" value="F:iron ion binding"/>
    <property type="evidence" value="ECO:0007669"/>
    <property type="project" value="InterPro"/>
</dbReference>
<keyword evidence="3" id="KW-0479">Metal-binding</keyword>
<evidence type="ECO:0000256" key="5">
    <source>
        <dbReference type="ARBA" id="ARBA00023004"/>
    </source>
</evidence>
<dbReference type="RefSeq" id="XP_013276718.1">
    <property type="nucleotide sequence ID" value="XM_013421264.1"/>
</dbReference>
<dbReference type="GO" id="GO:0016705">
    <property type="term" value="F:oxidoreductase activity, acting on paired donors, with incorporation or reduction of molecular oxygen"/>
    <property type="evidence" value="ECO:0007669"/>
    <property type="project" value="InterPro"/>
</dbReference>
<dbReference type="CDD" id="cd11041">
    <property type="entry name" value="CYP503A1-like"/>
    <property type="match status" value="1"/>
</dbReference>
<dbReference type="InterPro" id="IPR036396">
    <property type="entry name" value="Cyt_P450_sf"/>
</dbReference>
<dbReference type="GO" id="GO:0020037">
    <property type="term" value="F:heme binding"/>
    <property type="evidence" value="ECO:0007669"/>
    <property type="project" value="InterPro"/>
</dbReference>
<keyword evidence="5" id="KW-0408">Iron</keyword>